<evidence type="ECO:0008006" key="7">
    <source>
        <dbReference type="Google" id="ProtNLM"/>
    </source>
</evidence>
<dbReference type="PROSITE" id="PS51682">
    <property type="entry name" value="SAM_OMT_I"/>
    <property type="match status" value="1"/>
</dbReference>
<evidence type="ECO:0000256" key="2">
    <source>
        <dbReference type="ARBA" id="ARBA00022679"/>
    </source>
</evidence>
<dbReference type="EMBL" id="JAWRVE010000097">
    <property type="protein sequence ID" value="KAL1859635.1"/>
    <property type="molecule type" value="Genomic_DNA"/>
</dbReference>
<evidence type="ECO:0000256" key="3">
    <source>
        <dbReference type="ARBA" id="ARBA00022691"/>
    </source>
</evidence>
<name>A0ABR3WE72_9PEZI</name>
<evidence type="ECO:0000256" key="4">
    <source>
        <dbReference type="ARBA" id="ARBA00023453"/>
    </source>
</evidence>
<evidence type="ECO:0000313" key="5">
    <source>
        <dbReference type="EMBL" id="KAL1859635.1"/>
    </source>
</evidence>
<comment type="caution">
    <text evidence="5">The sequence shown here is derived from an EMBL/GenBank/DDBJ whole genome shotgun (WGS) entry which is preliminary data.</text>
</comment>
<keyword evidence="3" id="KW-0949">S-adenosyl-L-methionine</keyword>
<organism evidence="5 6">
    <name type="scientific">Diaporthe australafricana</name>
    <dbReference type="NCBI Taxonomy" id="127596"/>
    <lineage>
        <taxon>Eukaryota</taxon>
        <taxon>Fungi</taxon>
        <taxon>Dikarya</taxon>
        <taxon>Ascomycota</taxon>
        <taxon>Pezizomycotina</taxon>
        <taxon>Sordariomycetes</taxon>
        <taxon>Sordariomycetidae</taxon>
        <taxon>Diaporthales</taxon>
        <taxon>Diaporthaceae</taxon>
        <taxon>Diaporthe</taxon>
    </lineage>
</organism>
<keyword evidence="6" id="KW-1185">Reference proteome</keyword>
<dbReference type="PANTHER" id="PTHR43167">
    <property type="entry name" value="PUTATIVE (AFU_ORTHOLOGUE AFUA_6G01830)-RELATED"/>
    <property type="match status" value="1"/>
</dbReference>
<protein>
    <recommendedName>
        <fullName evidence="7">O-methyltransferase</fullName>
    </recommendedName>
</protein>
<dbReference type="CDD" id="cd02440">
    <property type="entry name" value="AdoMet_MTases"/>
    <property type="match status" value="1"/>
</dbReference>
<evidence type="ECO:0000256" key="1">
    <source>
        <dbReference type="ARBA" id="ARBA00022603"/>
    </source>
</evidence>
<dbReference type="PANTHER" id="PTHR43167:SF1">
    <property type="entry name" value="PUTATIVE (AFU_ORTHOLOGUE AFUA_6G01830)-RELATED"/>
    <property type="match status" value="1"/>
</dbReference>
<proteinExistence type="inferred from homology"/>
<dbReference type="Proteomes" id="UP001583177">
    <property type="component" value="Unassembled WGS sequence"/>
</dbReference>
<dbReference type="InterPro" id="IPR029063">
    <property type="entry name" value="SAM-dependent_MTases_sf"/>
</dbReference>
<evidence type="ECO:0000313" key="6">
    <source>
        <dbReference type="Proteomes" id="UP001583177"/>
    </source>
</evidence>
<sequence length="233" mass="25255">MATTTSLPNPVVAPPHVHELLDRLHARSAEQEAQIDSAAVYGTAGTPAFDDLMRDKFVALDQDKSQFVYQVARMTGATSVVEAGTSFGVSTIYLALAVGQNVAGGKTGPGKVIATEKEPEKAKLARAHWMEVGAEVEPYIELREGDLLQTLAKDLPEVDLLLLDIWAPLALPTLKIVQPKLRPGAVVIVDNTISGAERYKDLLLHLRDPESGFSNLTVPYHNGLDVSVYHPKR</sequence>
<dbReference type="Pfam" id="PF13578">
    <property type="entry name" value="Methyltransf_24"/>
    <property type="match status" value="1"/>
</dbReference>
<keyword evidence="1" id="KW-0489">Methyltransferase</keyword>
<dbReference type="SUPFAM" id="SSF53335">
    <property type="entry name" value="S-adenosyl-L-methionine-dependent methyltransferases"/>
    <property type="match status" value="1"/>
</dbReference>
<accession>A0ABR3WE72</accession>
<keyword evidence="2" id="KW-0808">Transferase</keyword>
<dbReference type="Gene3D" id="3.40.50.150">
    <property type="entry name" value="Vaccinia Virus protein VP39"/>
    <property type="match status" value="1"/>
</dbReference>
<gene>
    <name evidence="5" type="ORF">Daus18300_009500</name>
</gene>
<comment type="similarity">
    <text evidence="4">Belongs to the class I-like SAM-binding methyltransferase superfamily. Cation-dependent O-methyltransferase family.</text>
</comment>
<reference evidence="5 6" key="1">
    <citation type="journal article" date="2024" name="IMA Fungus">
        <title>IMA Genome - F19 : A genome assembly and annotation guide to empower mycologists, including annotated draft genome sequences of Ceratocystis pirilliformis, Diaporthe australafricana, Fusarium ophioides, Paecilomyces lecythidis, and Sporothrix stenoceras.</title>
        <authorList>
            <person name="Aylward J."/>
            <person name="Wilson A.M."/>
            <person name="Visagie C.M."/>
            <person name="Spraker J."/>
            <person name="Barnes I."/>
            <person name="Buitendag C."/>
            <person name="Ceriani C."/>
            <person name="Del Mar Angel L."/>
            <person name="du Plessis D."/>
            <person name="Fuchs T."/>
            <person name="Gasser K."/>
            <person name="Kramer D."/>
            <person name="Li W."/>
            <person name="Munsamy K."/>
            <person name="Piso A."/>
            <person name="Price J.L."/>
            <person name="Sonnekus B."/>
            <person name="Thomas C."/>
            <person name="van der Nest A."/>
            <person name="van Dijk A."/>
            <person name="van Heerden A."/>
            <person name="van Vuuren N."/>
            <person name="Yilmaz N."/>
            <person name="Duong T.A."/>
            <person name="van der Merwe N.A."/>
            <person name="Wingfield M.J."/>
            <person name="Wingfield B.D."/>
        </authorList>
    </citation>
    <scope>NUCLEOTIDE SEQUENCE [LARGE SCALE GENOMIC DNA]</scope>
    <source>
        <strain evidence="5 6">CMW 18300</strain>
    </source>
</reference>
<dbReference type="InterPro" id="IPR002935">
    <property type="entry name" value="SAM_O-MeTrfase"/>
</dbReference>